<feature type="non-terminal residue" evidence="3">
    <location>
        <position position="176"/>
    </location>
</feature>
<dbReference type="GO" id="GO:0051959">
    <property type="term" value="F:dynein light intermediate chain binding"/>
    <property type="evidence" value="ECO:0007669"/>
    <property type="project" value="InterPro"/>
</dbReference>
<dbReference type="KEGG" id="alim:106512212"/>
<dbReference type="OrthoDB" id="286107at2759"/>
<evidence type="ECO:0000313" key="2">
    <source>
        <dbReference type="Proteomes" id="UP000192220"/>
    </source>
</evidence>
<dbReference type="AlphaFoldDB" id="A0A2I4ALH1"/>
<dbReference type="GO" id="GO:0045505">
    <property type="term" value="F:dynein intermediate chain binding"/>
    <property type="evidence" value="ECO:0007669"/>
    <property type="project" value="InterPro"/>
</dbReference>
<feature type="compositionally biased region" description="Basic and acidic residues" evidence="1">
    <location>
        <begin position="132"/>
        <end position="141"/>
    </location>
</feature>
<dbReference type="InParanoid" id="A0A2I4ALH1"/>
<protein>
    <submittedName>
        <fullName evidence="3">Dynein heavy chain 5, axonemal</fullName>
    </submittedName>
</protein>
<dbReference type="STRING" id="52670.A0A2I4ALH1"/>
<feature type="region of interest" description="Disordered" evidence="1">
    <location>
        <begin position="124"/>
        <end position="159"/>
    </location>
</feature>
<name>A0A2I4ALH1_AUSLI</name>
<accession>A0A2I4ALH1</accession>
<organism evidence="2 3">
    <name type="scientific">Austrofundulus limnaeus</name>
    <name type="common">Annual killifish</name>
    <dbReference type="NCBI Taxonomy" id="52670"/>
    <lineage>
        <taxon>Eukaryota</taxon>
        <taxon>Metazoa</taxon>
        <taxon>Chordata</taxon>
        <taxon>Craniata</taxon>
        <taxon>Vertebrata</taxon>
        <taxon>Euteleostomi</taxon>
        <taxon>Actinopterygii</taxon>
        <taxon>Neopterygii</taxon>
        <taxon>Teleostei</taxon>
        <taxon>Neoteleostei</taxon>
        <taxon>Acanthomorphata</taxon>
        <taxon>Ovalentaria</taxon>
        <taxon>Atherinomorphae</taxon>
        <taxon>Cyprinodontiformes</taxon>
        <taxon>Rivulidae</taxon>
        <taxon>Austrofundulus</taxon>
    </lineage>
</organism>
<dbReference type="Proteomes" id="UP000192220">
    <property type="component" value="Unplaced"/>
</dbReference>
<proteinExistence type="predicted"/>
<dbReference type="GO" id="GO:0005858">
    <property type="term" value="C:axonemal dynein complex"/>
    <property type="evidence" value="ECO:0007669"/>
    <property type="project" value="TreeGrafter"/>
</dbReference>
<gene>
    <name evidence="3" type="primary">LOC106512212</name>
</gene>
<dbReference type="InterPro" id="IPR026983">
    <property type="entry name" value="DHC"/>
</dbReference>
<dbReference type="PANTHER" id="PTHR46532">
    <property type="entry name" value="MALE FERTILITY FACTOR KL5"/>
    <property type="match status" value="1"/>
</dbReference>
<reference evidence="3" key="1">
    <citation type="submission" date="2025-08" db="UniProtKB">
        <authorList>
            <consortium name="RefSeq"/>
        </authorList>
    </citation>
    <scope>IDENTIFICATION</scope>
</reference>
<dbReference type="PANTHER" id="PTHR46532:SF13">
    <property type="entry name" value="CYTOPLASMIC DYNEIN 1 HEAVY CHAIN 1"/>
    <property type="match status" value="1"/>
</dbReference>
<keyword evidence="2" id="KW-1185">Reference proteome</keyword>
<sequence>MLMEFDHGQKEDTEKVEAAAQELLYFFSHHTADALLRVTRNTLEMICKRTHSESDSLSLGKSSGQQPILRVNVNLSIPDIVMVPALEEVQQALNQAVDCVVSVSKGVSQWSEDRVSKKNIHENRLAAVKQDSSGRESEDGTTHTSVDEGSISDSASSIQPIPFQTRNCYKSVSKNK</sequence>
<dbReference type="GeneID" id="106512212"/>
<evidence type="ECO:0000256" key="1">
    <source>
        <dbReference type="SAM" id="MobiDB-lite"/>
    </source>
</evidence>
<dbReference type="RefSeq" id="XP_013856333.1">
    <property type="nucleotide sequence ID" value="XM_014000879.1"/>
</dbReference>
<dbReference type="GO" id="GO:0007018">
    <property type="term" value="P:microtubule-based movement"/>
    <property type="evidence" value="ECO:0007669"/>
    <property type="project" value="InterPro"/>
</dbReference>
<evidence type="ECO:0000313" key="3">
    <source>
        <dbReference type="RefSeq" id="XP_013856333.1"/>
    </source>
</evidence>